<dbReference type="InterPro" id="IPR013762">
    <property type="entry name" value="Integrase-like_cat_sf"/>
</dbReference>
<dbReference type="PROSITE" id="PS51898">
    <property type="entry name" value="TYR_RECOMBINASE"/>
    <property type="match status" value="1"/>
</dbReference>
<accession>Q0REL9</accession>
<dbReference type="Gene3D" id="1.10.443.10">
    <property type="entry name" value="Intergrase catalytic core"/>
    <property type="match status" value="1"/>
</dbReference>
<dbReference type="STRING" id="326424.FRAAL5456"/>
<protein>
    <submittedName>
        <fullName evidence="8">Integrase (Recombinase)</fullName>
    </submittedName>
</protein>
<evidence type="ECO:0000313" key="8">
    <source>
        <dbReference type="EMBL" id="CAJ64089.1"/>
    </source>
</evidence>
<dbReference type="InterPro" id="IPR050090">
    <property type="entry name" value="Tyrosine_recombinase_XerCD"/>
</dbReference>
<feature type="domain" description="Core-binding (CB)" evidence="7">
    <location>
        <begin position="90"/>
        <end position="173"/>
    </location>
</feature>
<dbReference type="KEGG" id="fal:FRAAL5456"/>
<dbReference type="EMBL" id="CT573213">
    <property type="protein sequence ID" value="CAJ64089.1"/>
    <property type="molecule type" value="Genomic_DNA"/>
</dbReference>
<dbReference type="Pfam" id="PF00589">
    <property type="entry name" value="Phage_integrase"/>
    <property type="match status" value="1"/>
</dbReference>
<dbReference type="Gene3D" id="1.10.150.130">
    <property type="match status" value="1"/>
</dbReference>
<keyword evidence="2 4" id="KW-0238">DNA-binding</keyword>
<sequence>MVRRGRMARRQPAGRGLMAARKGRRGAGEGAIYKDASGRWRATVDLGWKDGKRQRKYLSGKTRTEVAEKLRTLHRQQEDGVKVVTGNKPLTVDQWLTFWLDTIASRKVRPSTLATYRGYVRNRIVPELGGYRLDRLEPEHLESFYAACESDGLAPATVLQMHRIISRALKIAHRRGKVARNVATLVDAPTVQRDEVSPLSAKEARAVLDTAKGGRNPARWSVALALGLRQGEALGLPWNAVDLDSTPATLTVRQALQRRAWAHGCTDPKSCGLARRCPQRTGGGLVIVHPKSRAGRRTIVLPAGLAADLRAHRSAQQQEAEEAGTGWRNEHGLVFTQPTGHPIDPSADHRAWKNLLKAAGVRAARLHDARHTMASLLLAQKVHPRVVMEIMGHSQISLTLGTYSHVAPELSTDAANQMGATLWDPENDGGPRTDSPQEPDSA</sequence>
<evidence type="ECO:0000259" key="6">
    <source>
        <dbReference type="PROSITE" id="PS51898"/>
    </source>
</evidence>
<dbReference type="GO" id="GO:0015074">
    <property type="term" value="P:DNA integration"/>
    <property type="evidence" value="ECO:0007669"/>
    <property type="project" value="UniProtKB-KW"/>
</dbReference>
<evidence type="ECO:0000256" key="1">
    <source>
        <dbReference type="ARBA" id="ARBA00022908"/>
    </source>
</evidence>
<organism evidence="8 9">
    <name type="scientific">Frankia alni (strain DSM 45986 / CECT 9034 / ACN14a)</name>
    <dbReference type="NCBI Taxonomy" id="326424"/>
    <lineage>
        <taxon>Bacteria</taxon>
        <taxon>Bacillati</taxon>
        <taxon>Actinomycetota</taxon>
        <taxon>Actinomycetes</taxon>
        <taxon>Frankiales</taxon>
        <taxon>Frankiaceae</taxon>
        <taxon>Frankia</taxon>
    </lineage>
</organism>
<dbReference type="AlphaFoldDB" id="Q0REL9"/>
<dbReference type="InterPro" id="IPR004107">
    <property type="entry name" value="Integrase_SAM-like_N"/>
</dbReference>
<dbReference type="Pfam" id="PF14659">
    <property type="entry name" value="Phage_int_SAM_3"/>
    <property type="match status" value="1"/>
</dbReference>
<dbReference type="SUPFAM" id="SSF56349">
    <property type="entry name" value="DNA breaking-rejoining enzymes"/>
    <property type="match status" value="1"/>
</dbReference>
<evidence type="ECO:0000313" key="9">
    <source>
        <dbReference type="Proteomes" id="UP000000657"/>
    </source>
</evidence>
<dbReference type="Proteomes" id="UP000000657">
    <property type="component" value="Chromosome"/>
</dbReference>
<dbReference type="GO" id="GO:0003677">
    <property type="term" value="F:DNA binding"/>
    <property type="evidence" value="ECO:0007669"/>
    <property type="project" value="UniProtKB-UniRule"/>
</dbReference>
<dbReference type="GO" id="GO:0006310">
    <property type="term" value="P:DNA recombination"/>
    <property type="evidence" value="ECO:0007669"/>
    <property type="project" value="UniProtKB-KW"/>
</dbReference>
<dbReference type="InterPro" id="IPR010998">
    <property type="entry name" value="Integrase_recombinase_N"/>
</dbReference>
<feature type="domain" description="Tyr recombinase" evidence="6">
    <location>
        <begin position="194"/>
        <end position="416"/>
    </location>
</feature>
<dbReference type="eggNOG" id="COG0582">
    <property type="taxonomic scope" value="Bacteria"/>
</dbReference>
<dbReference type="CDD" id="cd01189">
    <property type="entry name" value="INT_ICEBs1_C_like"/>
    <property type="match status" value="1"/>
</dbReference>
<dbReference type="InterPro" id="IPR002104">
    <property type="entry name" value="Integrase_catalytic"/>
</dbReference>
<evidence type="ECO:0000256" key="3">
    <source>
        <dbReference type="ARBA" id="ARBA00023172"/>
    </source>
</evidence>
<name>Q0REL9_FRAAA</name>
<dbReference type="PROSITE" id="PS51900">
    <property type="entry name" value="CB"/>
    <property type="match status" value="1"/>
</dbReference>
<dbReference type="PANTHER" id="PTHR30349:SF91">
    <property type="entry name" value="INTA PROTEIN"/>
    <property type="match status" value="1"/>
</dbReference>
<evidence type="ECO:0000256" key="4">
    <source>
        <dbReference type="PROSITE-ProRule" id="PRU01248"/>
    </source>
</evidence>
<keyword evidence="9" id="KW-1185">Reference proteome</keyword>
<reference evidence="8 9" key="1">
    <citation type="journal article" date="2007" name="Genome Res.">
        <title>Genome characteristics of facultatively symbiotic Frankia sp. strains reflect host range and host plant biogeography.</title>
        <authorList>
            <person name="Normand P."/>
            <person name="Lapierre P."/>
            <person name="Tisa L.S."/>
            <person name="Gogarten J.P."/>
            <person name="Alloisio N."/>
            <person name="Bagnarol E."/>
            <person name="Bassi C.A."/>
            <person name="Berry A.M."/>
            <person name="Bickhart D.M."/>
            <person name="Choisne N."/>
            <person name="Couloux A."/>
            <person name="Cournoyer B."/>
            <person name="Cruveiller S."/>
            <person name="Daubin V."/>
            <person name="Demange N."/>
            <person name="Francino M.P."/>
            <person name="Goltsman E."/>
            <person name="Huang Y."/>
            <person name="Kopp O.R."/>
            <person name="Labarre L."/>
            <person name="Lapidus A."/>
            <person name="Lavire C."/>
            <person name="Marechal J."/>
            <person name="Martinez M."/>
            <person name="Mastronunzio J.E."/>
            <person name="Mullin B.C."/>
            <person name="Niemann J."/>
            <person name="Pujic P."/>
            <person name="Rawnsley T."/>
            <person name="Rouy Z."/>
            <person name="Schenowitz C."/>
            <person name="Sellstedt A."/>
            <person name="Tavares F."/>
            <person name="Tomkins J.P."/>
            <person name="Vallenet D."/>
            <person name="Valverde C."/>
            <person name="Wall L.G."/>
            <person name="Wang Y."/>
            <person name="Medigue C."/>
            <person name="Benson D.R."/>
        </authorList>
    </citation>
    <scope>NUCLEOTIDE SEQUENCE [LARGE SCALE GENOMIC DNA]</scope>
    <source>
        <strain evidence="9">DSM 45986 / CECT 9034 / ACN14a</strain>
    </source>
</reference>
<dbReference type="HOGENOM" id="CLU_027562_17_1_11"/>
<dbReference type="InterPro" id="IPR011010">
    <property type="entry name" value="DNA_brk_join_enz"/>
</dbReference>
<keyword evidence="3" id="KW-0233">DNA recombination</keyword>
<keyword evidence="1" id="KW-0229">DNA integration</keyword>
<feature type="region of interest" description="Disordered" evidence="5">
    <location>
        <begin position="1"/>
        <end position="23"/>
    </location>
</feature>
<evidence type="ECO:0000259" key="7">
    <source>
        <dbReference type="PROSITE" id="PS51900"/>
    </source>
</evidence>
<dbReference type="InterPro" id="IPR044068">
    <property type="entry name" value="CB"/>
</dbReference>
<gene>
    <name evidence="8" type="primary">int</name>
    <name evidence="8" type="ordered locus">FRAAL5456</name>
</gene>
<proteinExistence type="predicted"/>
<dbReference type="PANTHER" id="PTHR30349">
    <property type="entry name" value="PHAGE INTEGRASE-RELATED"/>
    <property type="match status" value="1"/>
</dbReference>
<feature type="region of interest" description="Disordered" evidence="5">
    <location>
        <begin position="420"/>
        <end position="442"/>
    </location>
</feature>
<evidence type="ECO:0000256" key="5">
    <source>
        <dbReference type="SAM" id="MobiDB-lite"/>
    </source>
</evidence>
<evidence type="ECO:0000256" key="2">
    <source>
        <dbReference type="ARBA" id="ARBA00023125"/>
    </source>
</evidence>